<sequence length="533" mass="57012">MLACESPDAGRKLEELQRALERSQAFLADLEVRHPKHVEKEECATDVVGCCEDDEVQEEEPQSTMKSSGGLENLKTKLTQWFSRQNPPAALKKSETALPPPRSSFSRVNIEFPSDGTSADTLALSNRLFSTSLLSPTSQQSRLQRSCAVIPSSTRAMSFTAPSLSTSMNSSIPNTLLSSSSATSPIQAPVMTILLPKPHSEASAVAANLSRRSSLGDIGHSRSQSHISPMAAALQQQRRTIFRDTVWITCPDILPTTSCPSAVSSMVQNSHMSDTGAALTATSSPTEAMSIPSRAISRDGGVTSCTGSPIGNIRDRMLSDAQLSMLPPLHGASKPQRVLSLGGDPHPTTRLEQGLNTLQVKSFTLGSTQVTRTSVRGVSVHESGSEDMSRYMTGSPNLRASSWVDRGGFPGVATSVGKPEPEGELSLALSDRARIKQQKQQLAIQQTGGQFVYQDSVHRLQRLAGIPEVEIRRIASARKPNVRSNSGHSTVHFVGASPAVLAAAAAGEAANQFRRQTCANNEVFIPDPPANRS</sequence>
<gene>
    <name evidence="1" type="ORF">Vretifemale_15110</name>
    <name evidence="2" type="ORF">Vretimale_15503</name>
</gene>
<evidence type="ECO:0000313" key="3">
    <source>
        <dbReference type="Proteomes" id="UP000747110"/>
    </source>
</evidence>
<evidence type="ECO:0000313" key="1">
    <source>
        <dbReference type="EMBL" id="GIL86912.1"/>
    </source>
</evidence>
<accession>A0A8J4FU18</accession>
<proteinExistence type="predicted"/>
<name>A0A8J4FU18_9CHLO</name>
<evidence type="ECO:0000313" key="2">
    <source>
        <dbReference type="EMBL" id="GIM12128.1"/>
    </source>
</evidence>
<dbReference type="Proteomes" id="UP000747110">
    <property type="component" value="Unassembled WGS sequence"/>
</dbReference>
<organism evidence="1 3">
    <name type="scientific">Volvox reticuliferus</name>
    <dbReference type="NCBI Taxonomy" id="1737510"/>
    <lineage>
        <taxon>Eukaryota</taxon>
        <taxon>Viridiplantae</taxon>
        <taxon>Chlorophyta</taxon>
        <taxon>core chlorophytes</taxon>
        <taxon>Chlorophyceae</taxon>
        <taxon>CS clade</taxon>
        <taxon>Chlamydomonadales</taxon>
        <taxon>Volvocaceae</taxon>
        <taxon>Volvox</taxon>
    </lineage>
</organism>
<keyword evidence="3" id="KW-1185">Reference proteome</keyword>
<dbReference type="EMBL" id="BNCP01000037">
    <property type="protein sequence ID" value="GIL86912.1"/>
    <property type="molecule type" value="Genomic_DNA"/>
</dbReference>
<dbReference type="OrthoDB" id="10519114at2759"/>
<comment type="caution">
    <text evidence="1">The sequence shown here is derived from an EMBL/GenBank/DDBJ whole genome shotgun (WGS) entry which is preliminary data.</text>
</comment>
<dbReference type="Proteomes" id="UP000722791">
    <property type="component" value="Unassembled WGS sequence"/>
</dbReference>
<reference evidence="1" key="1">
    <citation type="journal article" date="2021" name="Proc. Natl. Acad. Sci. U.S.A.">
        <title>Three genomes in the algal genus Volvox reveal the fate of a haploid sex-determining region after a transition to homothallism.</title>
        <authorList>
            <person name="Yamamoto K."/>
            <person name="Hamaji T."/>
            <person name="Kawai-Toyooka H."/>
            <person name="Matsuzaki R."/>
            <person name="Takahashi F."/>
            <person name="Nishimura Y."/>
            <person name="Kawachi M."/>
            <person name="Noguchi H."/>
            <person name="Minakuchi Y."/>
            <person name="Umen J.G."/>
            <person name="Toyoda A."/>
            <person name="Nozaki H."/>
        </authorList>
    </citation>
    <scope>NUCLEOTIDE SEQUENCE</scope>
    <source>
        <strain evidence="2">NIES-3785</strain>
        <strain evidence="1">NIES-3786</strain>
    </source>
</reference>
<dbReference type="EMBL" id="BNCQ01000042">
    <property type="protein sequence ID" value="GIM12128.1"/>
    <property type="molecule type" value="Genomic_DNA"/>
</dbReference>
<protein>
    <submittedName>
        <fullName evidence="1">Uncharacterized protein</fullName>
    </submittedName>
</protein>
<dbReference type="AlphaFoldDB" id="A0A8J4FU18"/>